<evidence type="ECO:0000313" key="3">
    <source>
        <dbReference type="Proteomes" id="UP000032068"/>
    </source>
</evidence>
<organism evidence="2 3">
    <name type="scientific">Pseudomonas fulva</name>
    <dbReference type="NCBI Taxonomy" id="47880"/>
    <lineage>
        <taxon>Bacteria</taxon>
        <taxon>Pseudomonadati</taxon>
        <taxon>Pseudomonadota</taxon>
        <taxon>Gammaproteobacteria</taxon>
        <taxon>Pseudomonadales</taxon>
        <taxon>Pseudomonadaceae</taxon>
        <taxon>Pseudomonas</taxon>
    </lineage>
</organism>
<name>A0A0D0J5J7_9PSED</name>
<dbReference type="Proteomes" id="UP000032068">
    <property type="component" value="Unassembled WGS sequence"/>
</dbReference>
<gene>
    <name evidence="2" type="ORF">RU08_23065</name>
</gene>
<evidence type="ECO:0000313" key="2">
    <source>
        <dbReference type="EMBL" id="KIP90438.1"/>
    </source>
</evidence>
<reference evidence="2 3" key="1">
    <citation type="submission" date="2014-12" db="EMBL/GenBank/DDBJ databases">
        <title>16Stimator: statistical estimation of ribosomal gene copy numbers from draft genome assemblies.</title>
        <authorList>
            <person name="Perisin M.A."/>
            <person name="Vetter M."/>
            <person name="Gilbert J.A."/>
            <person name="Bergelson J."/>
        </authorList>
    </citation>
    <scope>NUCLEOTIDE SEQUENCE [LARGE SCALE GENOMIC DNA]</scope>
    <source>
        <strain evidence="2 3">MEJ086</strain>
    </source>
</reference>
<protein>
    <submittedName>
        <fullName evidence="2">Calcium-binding protein</fullName>
    </submittedName>
</protein>
<dbReference type="Pfam" id="PF05901">
    <property type="entry name" value="Excalibur"/>
    <property type="match status" value="1"/>
</dbReference>
<dbReference type="OrthoDB" id="72963at2"/>
<dbReference type="EMBL" id="JXQW01000097">
    <property type="protein sequence ID" value="KIP90438.1"/>
    <property type="molecule type" value="Genomic_DNA"/>
</dbReference>
<evidence type="ECO:0000259" key="1">
    <source>
        <dbReference type="Pfam" id="PF05901"/>
    </source>
</evidence>
<accession>A0A0D0J5J7</accession>
<sequence length="123" mass="13594">MKKLIVIIALGFAFWHFYLKPPSSPVITNVAADGSVLSSPVIEQPAPAFSLERFIPTFAWTGTDAQIKPKSQSQPASSYRCDGRQHCSQMRSCDEAKFFLHNCPGVEMDGNNDGVPCERQWCG</sequence>
<dbReference type="RefSeq" id="WP_042556210.1">
    <property type="nucleotide sequence ID" value="NZ_JXQW01000097.1"/>
</dbReference>
<dbReference type="AlphaFoldDB" id="A0A0D0J5J7"/>
<dbReference type="InterPro" id="IPR008613">
    <property type="entry name" value="Excalibur_Ca-bd_domain"/>
</dbReference>
<proteinExistence type="predicted"/>
<comment type="caution">
    <text evidence="2">The sequence shown here is derived from an EMBL/GenBank/DDBJ whole genome shotgun (WGS) entry which is preliminary data.</text>
</comment>
<feature type="domain" description="Excalibur calcium-binding" evidence="1">
    <location>
        <begin position="84"/>
        <end position="118"/>
    </location>
</feature>